<reference evidence="8 9" key="1">
    <citation type="submission" date="2023-10" db="EMBL/GenBank/DDBJ databases">
        <title>Rubellicoccus peritrichatus gen. nov., sp. nov., isolated from an algae of coral reef tank.</title>
        <authorList>
            <person name="Luo J."/>
        </authorList>
    </citation>
    <scope>NUCLEOTIDE SEQUENCE [LARGE SCALE GENOMIC DNA]</scope>
    <source>
        <strain evidence="8 9">CR14</strain>
    </source>
</reference>
<proteinExistence type="inferred from homology"/>
<accession>A0AAQ3QQZ6</accession>
<dbReference type="CDD" id="cd05254">
    <property type="entry name" value="dTDP_HR_like_SDR_e"/>
    <property type="match status" value="1"/>
</dbReference>
<organism evidence="8 9">
    <name type="scientific">Rubellicoccus peritrichatus</name>
    <dbReference type="NCBI Taxonomy" id="3080537"/>
    <lineage>
        <taxon>Bacteria</taxon>
        <taxon>Pseudomonadati</taxon>
        <taxon>Verrucomicrobiota</taxon>
        <taxon>Opitutia</taxon>
        <taxon>Puniceicoccales</taxon>
        <taxon>Cerasicoccaceae</taxon>
        <taxon>Rubellicoccus</taxon>
    </lineage>
</organism>
<dbReference type="InterPro" id="IPR029903">
    <property type="entry name" value="RmlD-like-bd"/>
</dbReference>
<comment type="similarity">
    <text evidence="2 6">Belongs to the dTDP-4-dehydrorhamnose reductase family.</text>
</comment>
<dbReference type="GO" id="GO:0006556">
    <property type="term" value="P:S-adenosylmethionine biosynthetic process"/>
    <property type="evidence" value="ECO:0007669"/>
    <property type="project" value="TreeGrafter"/>
</dbReference>
<evidence type="ECO:0000256" key="3">
    <source>
        <dbReference type="ARBA" id="ARBA00012929"/>
    </source>
</evidence>
<dbReference type="PANTHER" id="PTHR10491">
    <property type="entry name" value="DTDP-4-DEHYDRORHAMNOSE REDUCTASE"/>
    <property type="match status" value="1"/>
</dbReference>
<dbReference type="EC" id="1.1.1.133" evidence="3 6"/>
<dbReference type="PANTHER" id="PTHR10491:SF4">
    <property type="entry name" value="METHIONINE ADENOSYLTRANSFERASE 2 SUBUNIT BETA"/>
    <property type="match status" value="1"/>
</dbReference>
<evidence type="ECO:0000259" key="7">
    <source>
        <dbReference type="Pfam" id="PF04321"/>
    </source>
</evidence>
<evidence type="ECO:0000256" key="2">
    <source>
        <dbReference type="ARBA" id="ARBA00010944"/>
    </source>
</evidence>
<dbReference type="GO" id="GO:0048269">
    <property type="term" value="C:methionine adenosyltransferase complex"/>
    <property type="evidence" value="ECO:0007669"/>
    <property type="project" value="TreeGrafter"/>
</dbReference>
<evidence type="ECO:0000256" key="1">
    <source>
        <dbReference type="ARBA" id="ARBA00004781"/>
    </source>
</evidence>
<protein>
    <recommendedName>
        <fullName evidence="4 6">dTDP-4-dehydrorhamnose reductase</fullName>
        <ecNumber evidence="3 6">1.1.1.133</ecNumber>
    </recommendedName>
</protein>
<dbReference type="SUPFAM" id="SSF51735">
    <property type="entry name" value="NAD(P)-binding Rossmann-fold domains"/>
    <property type="match status" value="1"/>
</dbReference>
<comment type="pathway">
    <text evidence="1 6">Carbohydrate biosynthesis; dTDP-L-rhamnose biosynthesis.</text>
</comment>
<dbReference type="Gene3D" id="3.40.50.720">
    <property type="entry name" value="NAD(P)-binding Rossmann-like Domain"/>
    <property type="match status" value="1"/>
</dbReference>
<dbReference type="RefSeq" id="WP_317832973.1">
    <property type="nucleotide sequence ID" value="NZ_CP136920.1"/>
</dbReference>
<feature type="domain" description="RmlD-like substrate binding" evidence="7">
    <location>
        <begin position="1"/>
        <end position="258"/>
    </location>
</feature>
<comment type="function">
    <text evidence="6">Catalyzes the reduction of dTDP-6-deoxy-L-lyxo-4-hexulose to yield dTDP-L-rhamnose.</text>
</comment>
<gene>
    <name evidence="8" type="ORF">RZN69_19315</name>
</gene>
<dbReference type="InterPro" id="IPR005913">
    <property type="entry name" value="dTDP_dehydrorham_reduct"/>
</dbReference>
<name>A0AAQ3QQZ6_9BACT</name>
<comment type="catalytic activity">
    <reaction evidence="5">
        <text>dTDP-beta-L-rhamnose + NADP(+) = dTDP-4-dehydro-beta-L-rhamnose + NADPH + H(+)</text>
        <dbReference type="Rhea" id="RHEA:21796"/>
        <dbReference type="ChEBI" id="CHEBI:15378"/>
        <dbReference type="ChEBI" id="CHEBI:57510"/>
        <dbReference type="ChEBI" id="CHEBI:57783"/>
        <dbReference type="ChEBI" id="CHEBI:58349"/>
        <dbReference type="ChEBI" id="CHEBI:62830"/>
        <dbReference type="EC" id="1.1.1.133"/>
    </reaction>
</comment>
<dbReference type="GO" id="GO:0008831">
    <property type="term" value="F:dTDP-4-dehydrorhamnose reductase activity"/>
    <property type="evidence" value="ECO:0007669"/>
    <property type="project" value="UniProtKB-EC"/>
</dbReference>
<keyword evidence="9" id="KW-1185">Reference proteome</keyword>
<keyword evidence="6" id="KW-0521">NADP</keyword>
<evidence type="ECO:0000256" key="5">
    <source>
        <dbReference type="ARBA" id="ARBA00048200"/>
    </source>
</evidence>
<evidence type="ECO:0000313" key="9">
    <source>
        <dbReference type="Proteomes" id="UP001304300"/>
    </source>
</evidence>
<sequence>MKLIVTGATGLVGHSIVEAALRRKFEVIAIGGSREIRWPEGVTSASLDLSDPEACDRFLLDEFPDVIINAAAASSQTTVDADPEKAEKLNVALPRRLAQLANHLNARLIHFSTDMVFDGTAAPYRSTDTPSPINLYGQLKLMAEREVLKYGGDFATVLRIAIVTGNSPSGRRSVHERLFADWSEGKKTRLYEDEIRQPVSAANVAELIIELCQRPNLHGIFHWAGSEKLSRYEMGRRIAEHFQLPTDLVEAAQSEGNRQADLSMELQPLMGKVRTTPASFEEQLKSMSVPRWCRAWYASIRGLPPEEIETVRLIKGRDF</sequence>
<evidence type="ECO:0000256" key="6">
    <source>
        <dbReference type="RuleBase" id="RU364082"/>
    </source>
</evidence>
<dbReference type="Pfam" id="PF04321">
    <property type="entry name" value="RmlD_sub_bind"/>
    <property type="match status" value="1"/>
</dbReference>
<dbReference type="InterPro" id="IPR036291">
    <property type="entry name" value="NAD(P)-bd_dom_sf"/>
</dbReference>
<dbReference type="Proteomes" id="UP001304300">
    <property type="component" value="Chromosome"/>
</dbReference>
<evidence type="ECO:0000313" key="8">
    <source>
        <dbReference type="EMBL" id="WOO40778.1"/>
    </source>
</evidence>
<keyword evidence="6" id="KW-0560">Oxidoreductase</keyword>
<dbReference type="AlphaFoldDB" id="A0AAQ3QQZ6"/>
<evidence type="ECO:0000256" key="4">
    <source>
        <dbReference type="ARBA" id="ARBA00017099"/>
    </source>
</evidence>
<dbReference type="KEGG" id="puo:RZN69_19315"/>
<dbReference type="EMBL" id="CP136920">
    <property type="protein sequence ID" value="WOO40778.1"/>
    <property type="molecule type" value="Genomic_DNA"/>
</dbReference>
<dbReference type="GO" id="GO:0048270">
    <property type="term" value="F:methionine adenosyltransferase regulator activity"/>
    <property type="evidence" value="ECO:0007669"/>
    <property type="project" value="TreeGrafter"/>
</dbReference>